<reference evidence="2" key="2">
    <citation type="submission" date="2017-10" db="EMBL/GenBank/DDBJ databases">
        <title>Ladona fulva Genome sequencing and assembly.</title>
        <authorList>
            <person name="Murali S."/>
            <person name="Richards S."/>
            <person name="Bandaranaike D."/>
            <person name="Bellair M."/>
            <person name="Blankenburg K."/>
            <person name="Chao H."/>
            <person name="Dinh H."/>
            <person name="Doddapaneni H."/>
            <person name="Dugan-Rocha S."/>
            <person name="Elkadiri S."/>
            <person name="Gnanaolivu R."/>
            <person name="Hernandez B."/>
            <person name="Skinner E."/>
            <person name="Javaid M."/>
            <person name="Lee S."/>
            <person name="Li M."/>
            <person name="Ming W."/>
            <person name="Munidasa M."/>
            <person name="Muniz J."/>
            <person name="Nguyen L."/>
            <person name="Hughes D."/>
            <person name="Osuji N."/>
            <person name="Pu L.-L."/>
            <person name="Puazo M."/>
            <person name="Qu C."/>
            <person name="Quiroz J."/>
            <person name="Raj R."/>
            <person name="Weissenberger G."/>
            <person name="Xin Y."/>
            <person name="Zou X."/>
            <person name="Han Y."/>
            <person name="Worley K."/>
            <person name="Muzny D."/>
            <person name="Gibbs R."/>
        </authorList>
    </citation>
    <scope>NUCLEOTIDE SEQUENCE</scope>
    <source>
        <strain evidence="2">Sampled in the wild</strain>
    </source>
</reference>
<dbReference type="GO" id="GO:0010032">
    <property type="term" value="P:meiotic chromosome condensation"/>
    <property type="evidence" value="ECO:0007669"/>
    <property type="project" value="TreeGrafter"/>
</dbReference>
<dbReference type="Proteomes" id="UP000792457">
    <property type="component" value="Unassembled WGS sequence"/>
</dbReference>
<dbReference type="GO" id="GO:0042393">
    <property type="term" value="F:histone binding"/>
    <property type="evidence" value="ECO:0007669"/>
    <property type="project" value="TreeGrafter"/>
</dbReference>
<evidence type="ECO:0000256" key="1">
    <source>
        <dbReference type="SAM" id="MobiDB-lite"/>
    </source>
</evidence>
<dbReference type="GO" id="GO:0000796">
    <property type="term" value="C:condensin complex"/>
    <property type="evidence" value="ECO:0007669"/>
    <property type="project" value="TreeGrafter"/>
</dbReference>
<feature type="region of interest" description="Disordered" evidence="1">
    <location>
        <begin position="197"/>
        <end position="225"/>
    </location>
</feature>
<feature type="region of interest" description="Disordered" evidence="1">
    <location>
        <begin position="444"/>
        <end position="465"/>
    </location>
</feature>
<dbReference type="GO" id="GO:0007076">
    <property type="term" value="P:mitotic chromosome condensation"/>
    <property type="evidence" value="ECO:0007669"/>
    <property type="project" value="InterPro"/>
</dbReference>
<proteinExistence type="predicted"/>
<sequence length="522" mass="58781">MCMVRLSDDGDEDIEEEMNQEKETEEVLSDEENVPAKEKKKMKLLKKRMKYYGKLLRKIFFENNHLEDEPIEEAEEQLVVDSGEPKDSENAEQLDADAMHKIQMQSALVNFLEGSVEFARLVSELAIPRVCKLLSSTFSSDVLEAIEFFISASLFGLSEAKQGILEMLPLVFSKDAAVKDAVAAAYGKLYLNSNDMTNNDNADDKEMDSEDQELEQPEARKNSRKRAVQVVRKLTGLVIGATMATRDSLEELMKAWVTDGIFDAECTKVLWERFSGAIPGTTPAESLAAVTLLGMVAGAEVQTIWTNLDVMVKVGFKGETAQNENQENREESKVNFLMVAETCEALLRMASTHKKKQDSMDPPLRLASDHYLFTTLSEILLKGIWNFQDKYYFPMAGVAIDVLYNMSEKPDVTCGKLIKDVCVEIQQKYLLDPGDGMAHNVNKGSQPMETAGTQEQPHELMGPPAAPQPSKYLQIPVIVLSRLMFVVGHVAFRQFIYLDTQVFTELKRRNNVREKLQEKQSE</sequence>
<dbReference type="OrthoDB" id="436262at2759"/>
<protein>
    <submittedName>
        <fullName evidence="2">Uncharacterized protein</fullName>
    </submittedName>
</protein>
<dbReference type="GO" id="GO:0000779">
    <property type="term" value="C:condensed chromosome, centromeric region"/>
    <property type="evidence" value="ECO:0007669"/>
    <property type="project" value="TreeGrafter"/>
</dbReference>
<name>A0A8K0KM87_LADFU</name>
<feature type="compositionally biased region" description="Polar residues" evidence="1">
    <location>
        <begin position="444"/>
        <end position="455"/>
    </location>
</feature>
<gene>
    <name evidence="2" type="ORF">J437_LFUL017214</name>
</gene>
<evidence type="ECO:0000313" key="3">
    <source>
        <dbReference type="Proteomes" id="UP000792457"/>
    </source>
</evidence>
<dbReference type="EMBL" id="KZ309087">
    <property type="protein sequence ID" value="KAG8236849.1"/>
    <property type="molecule type" value="Genomic_DNA"/>
</dbReference>
<feature type="compositionally biased region" description="Acidic residues" evidence="1">
    <location>
        <begin position="9"/>
        <end position="33"/>
    </location>
</feature>
<feature type="compositionally biased region" description="Acidic residues" evidence="1">
    <location>
        <begin position="201"/>
        <end position="216"/>
    </location>
</feature>
<organism evidence="2 3">
    <name type="scientific">Ladona fulva</name>
    <name type="common">Scarce chaser dragonfly</name>
    <name type="synonym">Libellula fulva</name>
    <dbReference type="NCBI Taxonomy" id="123851"/>
    <lineage>
        <taxon>Eukaryota</taxon>
        <taxon>Metazoa</taxon>
        <taxon>Ecdysozoa</taxon>
        <taxon>Arthropoda</taxon>
        <taxon>Hexapoda</taxon>
        <taxon>Insecta</taxon>
        <taxon>Pterygota</taxon>
        <taxon>Palaeoptera</taxon>
        <taxon>Odonata</taxon>
        <taxon>Epiprocta</taxon>
        <taxon>Anisoptera</taxon>
        <taxon>Libelluloidea</taxon>
        <taxon>Libellulidae</taxon>
        <taxon>Ladona</taxon>
    </lineage>
</organism>
<dbReference type="InterPro" id="IPR026971">
    <property type="entry name" value="CND1/NCAPD3"/>
</dbReference>
<comment type="caution">
    <text evidence="2">The sequence shown here is derived from an EMBL/GenBank/DDBJ whole genome shotgun (WGS) entry which is preliminary data.</text>
</comment>
<feature type="region of interest" description="Disordered" evidence="1">
    <location>
        <begin position="1"/>
        <end position="35"/>
    </location>
</feature>
<feature type="non-terminal residue" evidence="2">
    <location>
        <position position="1"/>
    </location>
</feature>
<keyword evidence="3" id="KW-1185">Reference proteome</keyword>
<dbReference type="PANTHER" id="PTHR14222">
    <property type="entry name" value="CONDENSIN"/>
    <property type="match status" value="1"/>
</dbReference>
<dbReference type="AlphaFoldDB" id="A0A8K0KM87"/>
<evidence type="ECO:0000313" key="2">
    <source>
        <dbReference type="EMBL" id="KAG8236849.1"/>
    </source>
</evidence>
<accession>A0A8K0KM87</accession>
<dbReference type="PANTHER" id="PTHR14222:SF2">
    <property type="entry name" value="CONDENSIN COMPLEX SUBUNIT 1"/>
    <property type="match status" value="1"/>
</dbReference>
<reference evidence="2" key="1">
    <citation type="submission" date="2013-04" db="EMBL/GenBank/DDBJ databases">
        <authorList>
            <person name="Qu J."/>
            <person name="Murali S.C."/>
            <person name="Bandaranaike D."/>
            <person name="Bellair M."/>
            <person name="Blankenburg K."/>
            <person name="Chao H."/>
            <person name="Dinh H."/>
            <person name="Doddapaneni H."/>
            <person name="Downs B."/>
            <person name="Dugan-Rocha S."/>
            <person name="Elkadiri S."/>
            <person name="Gnanaolivu R.D."/>
            <person name="Hernandez B."/>
            <person name="Javaid M."/>
            <person name="Jayaseelan J.C."/>
            <person name="Lee S."/>
            <person name="Li M."/>
            <person name="Ming W."/>
            <person name="Munidasa M."/>
            <person name="Muniz J."/>
            <person name="Nguyen L."/>
            <person name="Ongeri F."/>
            <person name="Osuji N."/>
            <person name="Pu L.-L."/>
            <person name="Puazo M."/>
            <person name="Qu C."/>
            <person name="Quiroz J."/>
            <person name="Raj R."/>
            <person name="Weissenberger G."/>
            <person name="Xin Y."/>
            <person name="Zou X."/>
            <person name="Han Y."/>
            <person name="Richards S."/>
            <person name="Worley K."/>
            <person name="Muzny D."/>
            <person name="Gibbs R."/>
        </authorList>
    </citation>
    <scope>NUCLEOTIDE SEQUENCE</scope>
    <source>
        <strain evidence="2">Sampled in the wild</strain>
    </source>
</reference>